<keyword evidence="3" id="KW-1185">Reference proteome</keyword>
<feature type="region of interest" description="Disordered" evidence="1">
    <location>
        <begin position="263"/>
        <end position="341"/>
    </location>
</feature>
<feature type="compositionally biased region" description="Low complexity" evidence="1">
    <location>
        <begin position="65"/>
        <end position="75"/>
    </location>
</feature>
<dbReference type="Proteomes" id="UP000077266">
    <property type="component" value="Unassembled WGS sequence"/>
</dbReference>
<evidence type="ECO:0000313" key="2">
    <source>
        <dbReference type="EMBL" id="KZW00548.1"/>
    </source>
</evidence>
<organism evidence="2 3">
    <name type="scientific">Exidia glandulosa HHB12029</name>
    <dbReference type="NCBI Taxonomy" id="1314781"/>
    <lineage>
        <taxon>Eukaryota</taxon>
        <taxon>Fungi</taxon>
        <taxon>Dikarya</taxon>
        <taxon>Basidiomycota</taxon>
        <taxon>Agaricomycotina</taxon>
        <taxon>Agaricomycetes</taxon>
        <taxon>Auriculariales</taxon>
        <taxon>Exidiaceae</taxon>
        <taxon>Exidia</taxon>
    </lineage>
</organism>
<feature type="compositionally biased region" description="Low complexity" evidence="1">
    <location>
        <begin position="270"/>
        <end position="284"/>
    </location>
</feature>
<sequence>MLASAARSFSSIPSRKSARPGTSSGPPASRRPNTATMRPTTADGPSSVARPSTASPVSVLRRDSAASSTATATSETAIDTKLPKELSFLTTACIELWIDQEGFRAVRPAFWLASSREPGELAEFRMRPKQAYIFHHAAFDSAPVLRRLTVNGDESRDYISRQASLSVKKNGVYTVSGVEDRGRLAWRFEYLVTDRQDLGGRAMSGEKVRHRPCIFVLSFSPPFFLQSFTPLSFACAPQLLIPANGKKVHLFHVMRKSVTPKLAAAKVDPSTSPSSSTAGHSSSTIGVPILPPDLTNVPLLDDIGPEGLGGRRRAASHSLGRTTSRPWGSSTRPSTGGTVHA</sequence>
<dbReference type="AlphaFoldDB" id="A0A165NCH3"/>
<evidence type="ECO:0000256" key="1">
    <source>
        <dbReference type="SAM" id="MobiDB-lite"/>
    </source>
</evidence>
<gene>
    <name evidence="2" type="ORF">EXIGLDRAFT_144639</name>
</gene>
<protein>
    <submittedName>
        <fullName evidence="2">Uncharacterized protein</fullName>
    </submittedName>
</protein>
<evidence type="ECO:0000313" key="3">
    <source>
        <dbReference type="Proteomes" id="UP000077266"/>
    </source>
</evidence>
<dbReference type="OrthoDB" id="3269398at2759"/>
<feature type="compositionally biased region" description="Polar residues" evidence="1">
    <location>
        <begin position="319"/>
        <end position="341"/>
    </location>
</feature>
<name>A0A165NCH3_EXIGL</name>
<dbReference type="InParanoid" id="A0A165NCH3"/>
<dbReference type="EMBL" id="KV425900">
    <property type="protein sequence ID" value="KZW00548.1"/>
    <property type="molecule type" value="Genomic_DNA"/>
</dbReference>
<proteinExistence type="predicted"/>
<feature type="region of interest" description="Disordered" evidence="1">
    <location>
        <begin position="1"/>
        <end position="75"/>
    </location>
</feature>
<accession>A0A165NCH3</accession>
<reference evidence="2 3" key="1">
    <citation type="journal article" date="2016" name="Mol. Biol. Evol.">
        <title>Comparative Genomics of Early-Diverging Mushroom-Forming Fungi Provides Insights into the Origins of Lignocellulose Decay Capabilities.</title>
        <authorList>
            <person name="Nagy L.G."/>
            <person name="Riley R."/>
            <person name="Tritt A."/>
            <person name="Adam C."/>
            <person name="Daum C."/>
            <person name="Floudas D."/>
            <person name="Sun H."/>
            <person name="Yadav J.S."/>
            <person name="Pangilinan J."/>
            <person name="Larsson K.H."/>
            <person name="Matsuura K."/>
            <person name="Barry K."/>
            <person name="Labutti K."/>
            <person name="Kuo R."/>
            <person name="Ohm R.A."/>
            <person name="Bhattacharya S.S."/>
            <person name="Shirouzu T."/>
            <person name="Yoshinaga Y."/>
            <person name="Martin F.M."/>
            <person name="Grigoriev I.V."/>
            <person name="Hibbett D.S."/>
        </authorList>
    </citation>
    <scope>NUCLEOTIDE SEQUENCE [LARGE SCALE GENOMIC DNA]</scope>
    <source>
        <strain evidence="2 3">HHB12029</strain>
    </source>
</reference>
<feature type="compositionally biased region" description="Polar residues" evidence="1">
    <location>
        <begin position="7"/>
        <end position="39"/>
    </location>
</feature>